<evidence type="ECO:0000313" key="7">
    <source>
        <dbReference type="EMBL" id="AES58744.2"/>
    </source>
</evidence>
<feature type="compositionally biased region" description="Basic and acidic residues" evidence="4">
    <location>
        <begin position="119"/>
        <end position="133"/>
    </location>
</feature>
<dbReference type="PROSITE" id="PS00018">
    <property type="entry name" value="EF_HAND_1"/>
    <property type="match status" value="2"/>
</dbReference>
<keyword evidence="10" id="KW-1185">Reference proteome</keyword>
<keyword evidence="3" id="KW-0106">Calcium</keyword>
<dbReference type="Gramene" id="rna78">
    <property type="protein sequence ID" value="RHN76710.1"/>
    <property type="gene ID" value="gene78"/>
</dbReference>
<evidence type="ECO:0000256" key="4">
    <source>
        <dbReference type="SAM" id="MobiDB-lite"/>
    </source>
</evidence>
<feature type="domain" description="EF-hand" evidence="6">
    <location>
        <begin position="330"/>
        <end position="365"/>
    </location>
</feature>
<dbReference type="GO" id="GO:0005783">
    <property type="term" value="C:endoplasmic reticulum"/>
    <property type="evidence" value="ECO:0000318"/>
    <property type="project" value="GO_Central"/>
</dbReference>
<dbReference type="PANTHER" id="PTHR10827:SF98">
    <property type="entry name" value="45 KDA CALCIUM-BINDING PROTEIN"/>
    <property type="match status" value="1"/>
</dbReference>
<sequence>MTHIGLVSLQPLFYAPLIKFQPSITAFPSHPSLSNLSLFLSLPLHSSNVSLNLKTKAPYKMSKAVVYTVIATATLLIFIVLSPLNLEESKGRLNNRRFGYKILERAPTFDPLVTKIERESEQKNQQHKNDFDNNKNVAPRTGLGSTTTVSEIKETYEYLTSGGTLNTTLRLIILFPLLDRDPKDGFVGFNELESWVTQRALERLDYATQVELESKDKNGDLALSFREYLPDLSEKDIEKKNMAHGEAGWLMEKFDVADYDHNGLLNFTELRDFLHPEDSQNKEMLKWMVNDKFKHMDDYEHDGKINFNQFEDNVYVTYESYVDFETNGEGDIPTAKDKFAELDVNKDQFLSPEELFPIIPYVYPGELAYAKYYTSYLMNEADDNEDRKLTLDEMLDHEFAFFNTVHADGHVEIDDDDHDEL</sequence>
<dbReference type="PaxDb" id="3880-AES58744"/>
<dbReference type="InterPro" id="IPR002048">
    <property type="entry name" value="EF_hand_dom"/>
</dbReference>
<dbReference type="EMBL" id="PSQE01000001">
    <property type="protein sequence ID" value="RHN76710.1"/>
    <property type="molecule type" value="Genomic_DNA"/>
</dbReference>
<accession>G7I3F9</accession>
<feature type="region of interest" description="Disordered" evidence="4">
    <location>
        <begin position="119"/>
        <end position="144"/>
    </location>
</feature>
<dbReference type="EMBL" id="CM001217">
    <property type="protein sequence ID" value="AES58744.2"/>
    <property type="molecule type" value="Genomic_DNA"/>
</dbReference>
<dbReference type="Gene3D" id="1.10.238.10">
    <property type="entry name" value="EF-hand"/>
    <property type="match status" value="2"/>
</dbReference>
<accession>A0A0C3UI08</accession>
<dbReference type="eggNOG" id="KOG4223">
    <property type="taxonomic scope" value="Eukaryota"/>
</dbReference>
<protein>
    <submittedName>
        <fullName evidence="7">Calcium-binding EF-hand protein</fullName>
    </submittedName>
    <submittedName>
        <fullName evidence="8">Putative EF-hand domain pair protein</fullName>
    </submittedName>
</protein>
<name>G7I3F9_MEDTR</name>
<organism evidence="7 10">
    <name type="scientific">Medicago truncatula</name>
    <name type="common">Barrel medic</name>
    <name type="synonym">Medicago tribuloides</name>
    <dbReference type="NCBI Taxonomy" id="3880"/>
    <lineage>
        <taxon>Eukaryota</taxon>
        <taxon>Viridiplantae</taxon>
        <taxon>Streptophyta</taxon>
        <taxon>Embryophyta</taxon>
        <taxon>Tracheophyta</taxon>
        <taxon>Spermatophyta</taxon>
        <taxon>Magnoliopsida</taxon>
        <taxon>eudicotyledons</taxon>
        <taxon>Gunneridae</taxon>
        <taxon>Pentapetalae</taxon>
        <taxon>rosids</taxon>
        <taxon>fabids</taxon>
        <taxon>Fabales</taxon>
        <taxon>Fabaceae</taxon>
        <taxon>Papilionoideae</taxon>
        <taxon>50 kb inversion clade</taxon>
        <taxon>NPAAA clade</taxon>
        <taxon>Hologalegina</taxon>
        <taxon>IRL clade</taxon>
        <taxon>Trifolieae</taxon>
        <taxon>Medicago</taxon>
    </lineage>
</organism>
<evidence type="ECO:0000259" key="6">
    <source>
        <dbReference type="PROSITE" id="PS50222"/>
    </source>
</evidence>
<keyword evidence="5" id="KW-0472">Membrane</keyword>
<proteinExistence type="predicted"/>
<reference evidence="7 10" key="1">
    <citation type="journal article" date="2011" name="Nature">
        <title>The Medicago genome provides insight into the evolution of rhizobial symbioses.</title>
        <authorList>
            <person name="Young N.D."/>
            <person name="Debelle F."/>
            <person name="Oldroyd G.E."/>
            <person name="Geurts R."/>
            <person name="Cannon S.B."/>
            <person name="Udvardi M.K."/>
            <person name="Benedito V.A."/>
            <person name="Mayer K.F."/>
            <person name="Gouzy J."/>
            <person name="Schoof H."/>
            <person name="Van de Peer Y."/>
            <person name="Proost S."/>
            <person name="Cook D.R."/>
            <person name="Meyers B.C."/>
            <person name="Spannagl M."/>
            <person name="Cheung F."/>
            <person name="De Mita S."/>
            <person name="Krishnakumar V."/>
            <person name="Gundlach H."/>
            <person name="Zhou S."/>
            <person name="Mudge J."/>
            <person name="Bharti A.K."/>
            <person name="Murray J.D."/>
            <person name="Naoumkina M.A."/>
            <person name="Rosen B."/>
            <person name="Silverstein K.A."/>
            <person name="Tang H."/>
            <person name="Rombauts S."/>
            <person name="Zhao P.X."/>
            <person name="Zhou P."/>
            <person name="Barbe V."/>
            <person name="Bardou P."/>
            <person name="Bechner M."/>
            <person name="Bellec A."/>
            <person name="Berger A."/>
            <person name="Berges H."/>
            <person name="Bidwell S."/>
            <person name="Bisseling T."/>
            <person name="Choisne N."/>
            <person name="Couloux A."/>
            <person name="Denny R."/>
            <person name="Deshpande S."/>
            <person name="Dai X."/>
            <person name="Doyle J.J."/>
            <person name="Dudez A.M."/>
            <person name="Farmer A.D."/>
            <person name="Fouteau S."/>
            <person name="Franken C."/>
            <person name="Gibelin C."/>
            <person name="Gish J."/>
            <person name="Goldstein S."/>
            <person name="Gonzalez A.J."/>
            <person name="Green P.J."/>
            <person name="Hallab A."/>
            <person name="Hartog M."/>
            <person name="Hua A."/>
            <person name="Humphray S.J."/>
            <person name="Jeong D.H."/>
            <person name="Jing Y."/>
            <person name="Jocker A."/>
            <person name="Kenton S.M."/>
            <person name="Kim D.J."/>
            <person name="Klee K."/>
            <person name="Lai H."/>
            <person name="Lang C."/>
            <person name="Lin S."/>
            <person name="Macmil S.L."/>
            <person name="Magdelenat G."/>
            <person name="Matthews L."/>
            <person name="McCorrison J."/>
            <person name="Monaghan E.L."/>
            <person name="Mun J.H."/>
            <person name="Najar F.Z."/>
            <person name="Nicholson C."/>
            <person name="Noirot C."/>
            <person name="O'Bleness M."/>
            <person name="Paule C.R."/>
            <person name="Poulain J."/>
            <person name="Prion F."/>
            <person name="Qin B."/>
            <person name="Qu C."/>
            <person name="Retzel E.F."/>
            <person name="Riddle C."/>
            <person name="Sallet E."/>
            <person name="Samain S."/>
            <person name="Samson N."/>
            <person name="Sanders I."/>
            <person name="Saurat O."/>
            <person name="Scarpelli C."/>
            <person name="Schiex T."/>
            <person name="Segurens B."/>
            <person name="Severin A.J."/>
            <person name="Sherrier D.J."/>
            <person name="Shi R."/>
            <person name="Sims S."/>
            <person name="Singer S.R."/>
            <person name="Sinharoy S."/>
            <person name="Sterck L."/>
            <person name="Viollet A."/>
            <person name="Wang B.B."/>
            <person name="Wang K."/>
            <person name="Wang M."/>
            <person name="Wang X."/>
            <person name="Warfsmann J."/>
            <person name="Weissenbach J."/>
            <person name="White D.D."/>
            <person name="White J.D."/>
            <person name="Wiley G.B."/>
            <person name="Wincker P."/>
            <person name="Xing Y."/>
            <person name="Yang L."/>
            <person name="Yao Z."/>
            <person name="Ying F."/>
            <person name="Zhai J."/>
            <person name="Zhou L."/>
            <person name="Zuber A."/>
            <person name="Denarie J."/>
            <person name="Dixon R.A."/>
            <person name="May G.D."/>
            <person name="Schwartz D.C."/>
            <person name="Rogers J."/>
            <person name="Quetier F."/>
            <person name="Town C.D."/>
            <person name="Roe B.A."/>
        </authorList>
    </citation>
    <scope>NUCLEOTIDE SEQUENCE [LARGE SCALE GENOMIC DNA]</scope>
    <source>
        <strain evidence="7">A17</strain>
        <strain evidence="9 10">cv. Jemalong A17</strain>
    </source>
</reference>
<dbReference type="AlphaFoldDB" id="G7I3F9"/>
<dbReference type="InterPro" id="IPR011992">
    <property type="entry name" value="EF-hand-dom_pair"/>
</dbReference>
<dbReference type="OrthoDB" id="293868at2759"/>
<dbReference type="GO" id="GO:0005509">
    <property type="term" value="F:calcium ion binding"/>
    <property type="evidence" value="ECO:0000318"/>
    <property type="project" value="GO_Central"/>
</dbReference>
<dbReference type="HOGENOM" id="CLU_038312_1_1_1"/>
<dbReference type="PANTHER" id="PTHR10827">
    <property type="entry name" value="RETICULOCALBIN"/>
    <property type="match status" value="1"/>
</dbReference>
<reference evidence="8" key="4">
    <citation type="journal article" date="2018" name="Nat. Plants">
        <title>Whole-genome landscape of Medicago truncatula symbiotic genes.</title>
        <authorList>
            <person name="Pecrix Y."/>
            <person name="Gamas P."/>
            <person name="Carrere S."/>
        </authorList>
    </citation>
    <scope>NUCLEOTIDE SEQUENCE</scope>
    <source>
        <tissue evidence="8">Leaves</tissue>
    </source>
</reference>
<evidence type="ECO:0000256" key="1">
    <source>
        <dbReference type="ARBA" id="ARBA00022723"/>
    </source>
</evidence>
<feature type="transmembrane region" description="Helical" evidence="5">
    <location>
        <begin position="64"/>
        <end position="86"/>
    </location>
</feature>
<reference evidence="7 10" key="2">
    <citation type="journal article" date="2014" name="BMC Genomics">
        <title>An improved genome release (version Mt4.0) for the model legume Medicago truncatula.</title>
        <authorList>
            <person name="Tang H."/>
            <person name="Krishnakumar V."/>
            <person name="Bidwell S."/>
            <person name="Rosen B."/>
            <person name="Chan A."/>
            <person name="Zhou S."/>
            <person name="Gentzbittel L."/>
            <person name="Childs K.L."/>
            <person name="Yandell M."/>
            <person name="Gundlach H."/>
            <person name="Mayer K.F."/>
            <person name="Schwartz D.C."/>
            <person name="Town C.D."/>
        </authorList>
    </citation>
    <scope>GENOME REANNOTATION</scope>
    <source>
        <strain evidence="9 10">cv. Jemalong A17</strain>
    </source>
</reference>
<dbReference type="KEGG" id="mtr:11421378"/>
<keyword evidence="1" id="KW-0479">Metal-binding</keyword>
<evidence type="ECO:0000313" key="8">
    <source>
        <dbReference type="EMBL" id="RHN76710.1"/>
    </source>
</evidence>
<evidence type="ECO:0000313" key="10">
    <source>
        <dbReference type="Proteomes" id="UP000002051"/>
    </source>
</evidence>
<dbReference type="EnsemblPlants" id="AES58744">
    <property type="protein sequence ID" value="AES58744"/>
    <property type="gene ID" value="MTR_1g007830"/>
</dbReference>
<keyword evidence="5" id="KW-1133">Transmembrane helix</keyword>
<dbReference type="SMART" id="SM00054">
    <property type="entry name" value="EFh"/>
    <property type="match status" value="2"/>
</dbReference>
<evidence type="ECO:0000256" key="3">
    <source>
        <dbReference type="ARBA" id="ARBA00022837"/>
    </source>
</evidence>
<keyword evidence="5" id="KW-0812">Transmembrane</keyword>
<evidence type="ECO:0000313" key="9">
    <source>
        <dbReference type="EnsemblPlants" id="AES58744"/>
    </source>
</evidence>
<gene>
    <name evidence="9" type="primary">11421378</name>
    <name evidence="7" type="ordered locus">MTR_1g007830</name>
    <name evidence="8" type="ORF">MtrunA17_Chr1g0146851</name>
</gene>
<evidence type="ECO:0000256" key="2">
    <source>
        <dbReference type="ARBA" id="ARBA00022737"/>
    </source>
</evidence>
<evidence type="ECO:0000256" key="5">
    <source>
        <dbReference type="SAM" id="Phobius"/>
    </source>
</evidence>
<dbReference type="PROSITE" id="PS50222">
    <property type="entry name" value="EF_HAND_2"/>
    <property type="match status" value="2"/>
</dbReference>
<reference evidence="9" key="3">
    <citation type="submission" date="2015-04" db="UniProtKB">
        <authorList>
            <consortium name="EnsemblPlants"/>
        </authorList>
    </citation>
    <scope>IDENTIFICATION</scope>
    <source>
        <strain evidence="9">cv. Jemalong A17</strain>
    </source>
</reference>
<dbReference type="InterPro" id="IPR018247">
    <property type="entry name" value="EF_Hand_1_Ca_BS"/>
</dbReference>
<dbReference type="Proteomes" id="UP000002051">
    <property type="component" value="Unassembled WGS sequence"/>
</dbReference>
<dbReference type="SUPFAM" id="SSF47473">
    <property type="entry name" value="EF-hand"/>
    <property type="match status" value="2"/>
</dbReference>
<keyword evidence="2" id="KW-0677">Repeat</keyword>
<dbReference type="Proteomes" id="UP000265566">
    <property type="component" value="Chromosome 1"/>
</dbReference>
<feature type="domain" description="EF-hand" evidence="6">
    <location>
        <begin position="245"/>
        <end position="280"/>
    </location>
</feature>
<dbReference type="STRING" id="3880.G7I3F9"/>